<accession>A0A0B6Z280</accession>
<dbReference type="AlphaFoldDB" id="A0A0B6Z280"/>
<evidence type="ECO:0000256" key="1">
    <source>
        <dbReference type="SAM" id="MobiDB-lite"/>
    </source>
</evidence>
<feature type="non-terminal residue" evidence="2">
    <location>
        <position position="1"/>
    </location>
</feature>
<gene>
    <name evidence="2" type="primary">ORF44005</name>
</gene>
<name>A0A0B6Z280_9EUPU</name>
<dbReference type="EMBL" id="HACG01015171">
    <property type="protein sequence ID" value="CEK62036.1"/>
    <property type="molecule type" value="Transcribed_RNA"/>
</dbReference>
<reference evidence="2" key="1">
    <citation type="submission" date="2014-12" db="EMBL/GenBank/DDBJ databases">
        <title>Insight into the proteome of Arion vulgaris.</title>
        <authorList>
            <person name="Aradska J."/>
            <person name="Bulat T."/>
            <person name="Smidak R."/>
            <person name="Sarate P."/>
            <person name="Gangsoo J."/>
            <person name="Sialana F."/>
            <person name="Bilban M."/>
            <person name="Lubec G."/>
        </authorList>
    </citation>
    <scope>NUCLEOTIDE SEQUENCE</scope>
    <source>
        <tissue evidence="2">Skin</tissue>
    </source>
</reference>
<organism evidence="2">
    <name type="scientific">Arion vulgaris</name>
    <dbReference type="NCBI Taxonomy" id="1028688"/>
    <lineage>
        <taxon>Eukaryota</taxon>
        <taxon>Metazoa</taxon>
        <taxon>Spiralia</taxon>
        <taxon>Lophotrochozoa</taxon>
        <taxon>Mollusca</taxon>
        <taxon>Gastropoda</taxon>
        <taxon>Heterobranchia</taxon>
        <taxon>Euthyneura</taxon>
        <taxon>Panpulmonata</taxon>
        <taxon>Eupulmonata</taxon>
        <taxon>Stylommatophora</taxon>
        <taxon>Helicina</taxon>
        <taxon>Arionoidea</taxon>
        <taxon>Arionidae</taxon>
        <taxon>Arion</taxon>
    </lineage>
</organism>
<protein>
    <submittedName>
        <fullName evidence="2">Uncharacterized protein</fullName>
    </submittedName>
</protein>
<feature type="non-terminal residue" evidence="2">
    <location>
        <position position="74"/>
    </location>
</feature>
<proteinExistence type="predicted"/>
<feature type="region of interest" description="Disordered" evidence="1">
    <location>
        <begin position="52"/>
        <end position="74"/>
    </location>
</feature>
<evidence type="ECO:0000313" key="2">
    <source>
        <dbReference type="EMBL" id="CEK62036.1"/>
    </source>
</evidence>
<sequence length="74" mass="8727">CDYATVYKQKLSRHKKLHFLPEEDDHQNLTFDSPEKPLLNKLEDKSHCSKFSFSSSSKHNLPFMNEKIDDVEDD</sequence>